<sequence>MKQLQANSVGSGFGSTSREARAGCGSLEIATIQYVPRI</sequence>
<dbReference type="Proteomes" id="UP000823388">
    <property type="component" value="Chromosome 2N"/>
</dbReference>
<dbReference type="AlphaFoldDB" id="A0A8T0VM14"/>
<evidence type="ECO:0000313" key="2">
    <source>
        <dbReference type="EMBL" id="KAG2634314.1"/>
    </source>
</evidence>
<protein>
    <submittedName>
        <fullName evidence="2">Uncharacterized protein</fullName>
    </submittedName>
</protein>
<feature type="compositionally biased region" description="Polar residues" evidence="1">
    <location>
        <begin position="1"/>
        <end position="17"/>
    </location>
</feature>
<reference evidence="2" key="1">
    <citation type="submission" date="2020-05" db="EMBL/GenBank/DDBJ databases">
        <title>WGS assembly of Panicum virgatum.</title>
        <authorList>
            <person name="Lovell J.T."/>
            <person name="Jenkins J."/>
            <person name="Shu S."/>
            <person name="Juenger T.E."/>
            <person name="Schmutz J."/>
        </authorList>
    </citation>
    <scope>NUCLEOTIDE SEQUENCE</scope>
    <source>
        <strain evidence="2">AP13</strain>
    </source>
</reference>
<evidence type="ECO:0000313" key="3">
    <source>
        <dbReference type="Proteomes" id="UP000823388"/>
    </source>
</evidence>
<comment type="caution">
    <text evidence="2">The sequence shown here is derived from an EMBL/GenBank/DDBJ whole genome shotgun (WGS) entry which is preliminary data.</text>
</comment>
<keyword evidence="3" id="KW-1185">Reference proteome</keyword>
<gene>
    <name evidence="2" type="ORF">PVAP13_2NG191703</name>
</gene>
<name>A0A8T0VM14_PANVG</name>
<proteinExistence type="predicted"/>
<evidence type="ECO:0000256" key="1">
    <source>
        <dbReference type="SAM" id="MobiDB-lite"/>
    </source>
</evidence>
<organism evidence="2 3">
    <name type="scientific">Panicum virgatum</name>
    <name type="common">Blackwell switchgrass</name>
    <dbReference type="NCBI Taxonomy" id="38727"/>
    <lineage>
        <taxon>Eukaryota</taxon>
        <taxon>Viridiplantae</taxon>
        <taxon>Streptophyta</taxon>
        <taxon>Embryophyta</taxon>
        <taxon>Tracheophyta</taxon>
        <taxon>Spermatophyta</taxon>
        <taxon>Magnoliopsida</taxon>
        <taxon>Liliopsida</taxon>
        <taxon>Poales</taxon>
        <taxon>Poaceae</taxon>
        <taxon>PACMAD clade</taxon>
        <taxon>Panicoideae</taxon>
        <taxon>Panicodae</taxon>
        <taxon>Paniceae</taxon>
        <taxon>Panicinae</taxon>
        <taxon>Panicum</taxon>
        <taxon>Panicum sect. Hiantes</taxon>
    </lineage>
</organism>
<dbReference type="EMBL" id="CM029040">
    <property type="protein sequence ID" value="KAG2634314.1"/>
    <property type="molecule type" value="Genomic_DNA"/>
</dbReference>
<accession>A0A8T0VM14</accession>
<feature type="region of interest" description="Disordered" evidence="1">
    <location>
        <begin position="1"/>
        <end position="20"/>
    </location>
</feature>